<keyword evidence="1" id="KW-0597">Phosphoprotein</keyword>
<dbReference type="InterPro" id="IPR051813">
    <property type="entry name" value="HepT_RNase_toxin"/>
</dbReference>
<dbReference type="PANTHER" id="PTHR34139">
    <property type="entry name" value="UPF0331 PROTEIN MJ0127"/>
    <property type="match status" value="1"/>
</dbReference>
<dbReference type="Pfam" id="PF01934">
    <property type="entry name" value="HepT-like"/>
    <property type="match status" value="1"/>
</dbReference>
<keyword evidence="3" id="KW-0540">Nuclease</keyword>
<evidence type="ECO:0008006" key="9">
    <source>
        <dbReference type="Google" id="ProtNLM"/>
    </source>
</evidence>
<dbReference type="GO" id="GO:0004540">
    <property type="term" value="F:RNA nuclease activity"/>
    <property type="evidence" value="ECO:0007669"/>
    <property type="project" value="InterPro"/>
</dbReference>
<evidence type="ECO:0000256" key="3">
    <source>
        <dbReference type="ARBA" id="ARBA00022722"/>
    </source>
</evidence>
<proteinExistence type="inferred from homology"/>
<dbReference type="InterPro" id="IPR037038">
    <property type="entry name" value="HepT-like_sf"/>
</dbReference>
<keyword evidence="4" id="KW-0547">Nucleotide-binding</keyword>
<accession>A0A2W4WJX1</accession>
<dbReference type="EMBL" id="QBML01000005">
    <property type="protein sequence ID" value="PZO43497.1"/>
    <property type="molecule type" value="Genomic_DNA"/>
</dbReference>
<evidence type="ECO:0000256" key="1">
    <source>
        <dbReference type="ARBA" id="ARBA00022553"/>
    </source>
</evidence>
<reference evidence="7 8" key="1">
    <citation type="submission" date="2018-04" db="EMBL/GenBank/DDBJ databases">
        <authorList>
            <person name="Go L.Y."/>
            <person name="Mitchell J.A."/>
        </authorList>
    </citation>
    <scope>NUCLEOTIDE SEQUENCE [LARGE SCALE GENOMIC DNA]</scope>
    <source>
        <strain evidence="7">ULC066bin1</strain>
    </source>
</reference>
<dbReference type="PANTHER" id="PTHR34139:SF1">
    <property type="entry name" value="RNASE MJ1380-RELATED"/>
    <property type="match status" value="1"/>
</dbReference>
<dbReference type="GO" id="GO:0016787">
    <property type="term" value="F:hydrolase activity"/>
    <property type="evidence" value="ECO:0007669"/>
    <property type="project" value="UniProtKB-KW"/>
</dbReference>
<evidence type="ECO:0000313" key="7">
    <source>
        <dbReference type="EMBL" id="PZO43497.1"/>
    </source>
</evidence>
<protein>
    <recommendedName>
        <fullName evidence="9">DUF86 domain-containing protein</fullName>
    </recommendedName>
</protein>
<dbReference type="GO" id="GO:0000166">
    <property type="term" value="F:nucleotide binding"/>
    <property type="evidence" value="ECO:0007669"/>
    <property type="project" value="UniProtKB-KW"/>
</dbReference>
<evidence type="ECO:0000256" key="6">
    <source>
        <dbReference type="ARBA" id="ARBA00024207"/>
    </source>
</evidence>
<dbReference type="AlphaFoldDB" id="A0A2W4WJX1"/>
<dbReference type="Proteomes" id="UP000249467">
    <property type="component" value="Unassembled WGS sequence"/>
</dbReference>
<dbReference type="Gene3D" id="1.20.120.580">
    <property type="entry name" value="bsu32300-like"/>
    <property type="match status" value="1"/>
</dbReference>
<name>A0A2W4WJX1_9CYAN</name>
<organism evidence="7 8">
    <name type="scientific">Pseudanabaena frigida</name>
    <dbReference type="NCBI Taxonomy" id="945775"/>
    <lineage>
        <taxon>Bacteria</taxon>
        <taxon>Bacillati</taxon>
        <taxon>Cyanobacteriota</taxon>
        <taxon>Cyanophyceae</taxon>
        <taxon>Pseudanabaenales</taxon>
        <taxon>Pseudanabaenaceae</taxon>
        <taxon>Pseudanabaena</taxon>
    </lineage>
</organism>
<evidence type="ECO:0000256" key="4">
    <source>
        <dbReference type="ARBA" id="ARBA00022741"/>
    </source>
</evidence>
<keyword evidence="2" id="KW-1277">Toxin-antitoxin system</keyword>
<keyword evidence="5" id="KW-0378">Hydrolase</keyword>
<gene>
    <name evidence="7" type="ORF">DCF19_06060</name>
</gene>
<evidence type="ECO:0000313" key="8">
    <source>
        <dbReference type="Proteomes" id="UP000249467"/>
    </source>
</evidence>
<sequence length="122" mass="14254">MRERVDLLKLFLEIDEAIRRIERRFNGINEPDDLIRDDDGLDRLDGISMMLIAISENIRKIDKIIGNATFDKYPDVNWSEVKGIRNILAHAYFDIDHDEVYAICAFELECLKQTLAKIRSDI</sequence>
<comment type="similarity">
    <text evidence="6">Belongs to the HepT RNase toxin family.</text>
</comment>
<reference evidence="7 8" key="2">
    <citation type="submission" date="2018-06" db="EMBL/GenBank/DDBJ databases">
        <title>Metagenomic assembly of (sub)arctic Cyanobacteria and their associated microbiome from non-axenic cultures.</title>
        <authorList>
            <person name="Baurain D."/>
        </authorList>
    </citation>
    <scope>NUCLEOTIDE SEQUENCE [LARGE SCALE GENOMIC DNA]</scope>
    <source>
        <strain evidence="7">ULC066bin1</strain>
    </source>
</reference>
<dbReference type="GO" id="GO:0110001">
    <property type="term" value="C:toxin-antitoxin complex"/>
    <property type="evidence" value="ECO:0007669"/>
    <property type="project" value="InterPro"/>
</dbReference>
<evidence type="ECO:0000256" key="5">
    <source>
        <dbReference type="ARBA" id="ARBA00022801"/>
    </source>
</evidence>
<comment type="caution">
    <text evidence="7">The sequence shown here is derived from an EMBL/GenBank/DDBJ whole genome shotgun (WGS) entry which is preliminary data.</text>
</comment>
<evidence type="ECO:0000256" key="2">
    <source>
        <dbReference type="ARBA" id="ARBA00022649"/>
    </source>
</evidence>
<dbReference type="InterPro" id="IPR008201">
    <property type="entry name" value="HepT-like"/>
</dbReference>